<dbReference type="Proteomes" id="UP001207687">
    <property type="component" value="Unassembled WGS sequence"/>
</dbReference>
<comment type="caution">
    <text evidence="1">The sequence shown here is derived from an EMBL/GenBank/DDBJ whole genome shotgun (WGS) entry which is preliminary data.</text>
</comment>
<dbReference type="EMBL" id="JAOQNN010000003">
    <property type="protein sequence ID" value="MCW2282222.1"/>
    <property type="molecule type" value="Genomic_DNA"/>
</dbReference>
<protein>
    <submittedName>
        <fullName evidence="1">Uncharacterized protein</fullName>
    </submittedName>
</protein>
<organism evidence="1 2">
    <name type="scientific">Lactococcus lactis</name>
    <dbReference type="NCBI Taxonomy" id="1358"/>
    <lineage>
        <taxon>Bacteria</taxon>
        <taxon>Bacillati</taxon>
        <taxon>Bacillota</taxon>
        <taxon>Bacilli</taxon>
        <taxon>Lactobacillales</taxon>
        <taxon>Streptococcaceae</taxon>
        <taxon>Lactococcus</taxon>
    </lineage>
</organism>
<proteinExistence type="predicted"/>
<evidence type="ECO:0000313" key="1">
    <source>
        <dbReference type="EMBL" id="MCW2282222.1"/>
    </source>
</evidence>
<accession>A0AAW5TVC1</accession>
<evidence type="ECO:0000313" key="2">
    <source>
        <dbReference type="Proteomes" id="UP001207687"/>
    </source>
</evidence>
<name>A0AAW5TVC1_9LACT</name>
<dbReference type="AlphaFoldDB" id="A0AAW5TVC1"/>
<reference evidence="1" key="1">
    <citation type="submission" date="2023-08" db="EMBL/GenBank/DDBJ databases">
        <title>Genomic analyses of the natural microbiome of Caenorhabditis elegans.</title>
        <authorList>
            <person name="Samuel B."/>
        </authorList>
    </citation>
    <scope>NUCLEOTIDE SEQUENCE</scope>
    <source>
        <strain evidence="1">BIGb0220</strain>
    </source>
</reference>
<gene>
    <name evidence="1" type="ORF">M2256_002767</name>
</gene>
<sequence length="89" mass="10315">MTRADTLFAGSLNDPSLKLIGFDKYNVQHEIYALTQVIFYIMTGKENIEKINQPSIKLFLEFGMNSDLLKRAKTLQELKHKYSATNWET</sequence>